<evidence type="ECO:0000256" key="2">
    <source>
        <dbReference type="ARBA" id="ARBA00022801"/>
    </source>
</evidence>
<dbReference type="Pfam" id="PF00135">
    <property type="entry name" value="COesterase"/>
    <property type="match status" value="1"/>
</dbReference>
<dbReference type="Gene3D" id="3.40.50.1820">
    <property type="entry name" value="alpha/beta hydrolase"/>
    <property type="match status" value="1"/>
</dbReference>
<dbReference type="PANTHER" id="PTHR43918:SF4">
    <property type="entry name" value="CARBOXYLIC ESTER HYDROLASE"/>
    <property type="match status" value="1"/>
</dbReference>
<dbReference type="AlphaFoldDB" id="A0A446BDT1"/>
<evidence type="ECO:0000256" key="1">
    <source>
        <dbReference type="ARBA" id="ARBA00005964"/>
    </source>
</evidence>
<keyword evidence="2" id="KW-0378">Hydrolase</keyword>
<dbReference type="EMBL" id="OUUZ01000005">
    <property type="protein sequence ID" value="SPQ20686.1"/>
    <property type="molecule type" value="Genomic_DNA"/>
</dbReference>
<gene>
    <name evidence="4" type="ORF">TT172_LOCUS3105</name>
</gene>
<dbReference type="GO" id="GO:0052689">
    <property type="term" value="F:carboxylic ester hydrolase activity"/>
    <property type="evidence" value="ECO:0007669"/>
    <property type="project" value="TreeGrafter"/>
</dbReference>
<dbReference type="PROSITE" id="PS00941">
    <property type="entry name" value="CARBOXYLESTERASE_B_2"/>
    <property type="match status" value="1"/>
</dbReference>
<evidence type="ECO:0000313" key="5">
    <source>
        <dbReference type="Proteomes" id="UP000289323"/>
    </source>
</evidence>
<dbReference type="InterPro" id="IPR002018">
    <property type="entry name" value="CarbesteraseB"/>
</dbReference>
<protein>
    <submittedName>
        <fullName evidence="4">6197845a-f86e-4205-9c99-9573ce3bcaac</fullName>
    </submittedName>
</protein>
<sequence length="226" mass="24652">MPPEKAPDHGDADAKAYKPICMQQSGNKTGVFWELIPEFQNTDPQSEDCLYLNIWAPRKPKEKLPVIVWVCGGGFQEGGGHALYQVPDQWIQRTQTHLVVTFNYRLNIFGFPSSSAANLNVGFLDIRLVTEWVRDNIAGFGGDPDRVVLYGQSVGANAVALYGYAYLQDPIVKGLIASSGSVSTTNPTANLAFHDLAQMAGCANLTSAAKLACMQKVDALLLQKYI</sequence>
<dbReference type="InterPro" id="IPR019819">
    <property type="entry name" value="Carboxylesterase_B_CS"/>
</dbReference>
<dbReference type="SUPFAM" id="SSF53474">
    <property type="entry name" value="alpha/beta-Hydrolases"/>
    <property type="match status" value="1"/>
</dbReference>
<organism evidence="4 5">
    <name type="scientific">Thermothielavioides terrestris</name>
    <dbReference type="NCBI Taxonomy" id="2587410"/>
    <lineage>
        <taxon>Eukaryota</taxon>
        <taxon>Fungi</taxon>
        <taxon>Dikarya</taxon>
        <taxon>Ascomycota</taxon>
        <taxon>Pezizomycotina</taxon>
        <taxon>Sordariomycetes</taxon>
        <taxon>Sordariomycetidae</taxon>
        <taxon>Sordariales</taxon>
        <taxon>Chaetomiaceae</taxon>
        <taxon>Thermothielavioides</taxon>
    </lineage>
</organism>
<dbReference type="InterPro" id="IPR029058">
    <property type="entry name" value="AB_hydrolase_fold"/>
</dbReference>
<accession>A0A446BDT1</accession>
<name>A0A446BDT1_9PEZI</name>
<dbReference type="InterPro" id="IPR050654">
    <property type="entry name" value="AChE-related_enzymes"/>
</dbReference>
<evidence type="ECO:0000313" key="4">
    <source>
        <dbReference type="EMBL" id="SPQ20686.1"/>
    </source>
</evidence>
<evidence type="ECO:0000259" key="3">
    <source>
        <dbReference type="Pfam" id="PF00135"/>
    </source>
</evidence>
<proteinExistence type="inferred from homology"/>
<dbReference type="PANTHER" id="PTHR43918">
    <property type="entry name" value="ACETYLCHOLINESTERASE"/>
    <property type="match status" value="1"/>
</dbReference>
<dbReference type="Proteomes" id="UP000289323">
    <property type="component" value="Unassembled WGS sequence"/>
</dbReference>
<feature type="domain" description="Carboxylesterase type B" evidence="3">
    <location>
        <begin position="3"/>
        <end position="220"/>
    </location>
</feature>
<comment type="similarity">
    <text evidence="1">Belongs to the type-B carboxylesterase/lipase family.</text>
</comment>
<reference evidence="4 5" key="1">
    <citation type="submission" date="2018-04" db="EMBL/GenBank/DDBJ databases">
        <authorList>
            <person name="Huttner S."/>
            <person name="Dainat J."/>
        </authorList>
    </citation>
    <scope>NUCLEOTIDE SEQUENCE [LARGE SCALE GENOMIC DNA]</scope>
</reference>